<keyword evidence="3" id="KW-1185">Reference proteome</keyword>
<evidence type="ECO:0000313" key="3">
    <source>
        <dbReference type="Proteomes" id="UP000240883"/>
    </source>
</evidence>
<dbReference type="AlphaFoldDB" id="A0A2T2NIA1"/>
<gene>
    <name evidence="2" type="ORF">BS50DRAFT_49115</name>
</gene>
<proteinExistence type="predicted"/>
<dbReference type="Proteomes" id="UP000240883">
    <property type="component" value="Unassembled WGS sequence"/>
</dbReference>
<reference evidence="2 3" key="1">
    <citation type="journal article" date="2018" name="Front. Microbiol.">
        <title>Genome-Wide Analysis of Corynespora cassiicola Leaf Fall Disease Putative Effectors.</title>
        <authorList>
            <person name="Lopez D."/>
            <person name="Ribeiro S."/>
            <person name="Label P."/>
            <person name="Fumanal B."/>
            <person name="Venisse J.S."/>
            <person name="Kohler A."/>
            <person name="de Oliveira R.R."/>
            <person name="Labutti K."/>
            <person name="Lipzen A."/>
            <person name="Lail K."/>
            <person name="Bauer D."/>
            <person name="Ohm R.A."/>
            <person name="Barry K.W."/>
            <person name="Spatafora J."/>
            <person name="Grigoriev I.V."/>
            <person name="Martin F.M."/>
            <person name="Pujade-Renaud V."/>
        </authorList>
    </citation>
    <scope>NUCLEOTIDE SEQUENCE [LARGE SCALE GENOMIC DNA]</scope>
    <source>
        <strain evidence="2 3">Philippines</strain>
    </source>
</reference>
<feature type="region of interest" description="Disordered" evidence="1">
    <location>
        <begin position="126"/>
        <end position="163"/>
    </location>
</feature>
<accession>A0A2T2NIA1</accession>
<evidence type="ECO:0000313" key="2">
    <source>
        <dbReference type="EMBL" id="PSN64996.1"/>
    </source>
</evidence>
<organism evidence="2 3">
    <name type="scientific">Corynespora cassiicola Philippines</name>
    <dbReference type="NCBI Taxonomy" id="1448308"/>
    <lineage>
        <taxon>Eukaryota</taxon>
        <taxon>Fungi</taxon>
        <taxon>Dikarya</taxon>
        <taxon>Ascomycota</taxon>
        <taxon>Pezizomycotina</taxon>
        <taxon>Dothideomycetes</taxon>
        <taxon>Pleosporomycetidae</taxon>
        <taxon>Pleosporales</taxon>
        <taxon>Corynesporascaceae</taxon>
        <taxon>Corynespora</taxon>
    </lineage>
</organism>
<dbReference type="EMBL" id="KZ678137">
    <property type="protein sequence ID" value="PSN64996.1"/>
    <property type="molecule type" value="Genomic_DNA"/>
</dbReference>
<feature type="compositionally biased region" description="Low complexity" evidence="1">
    <location>
        <begin position="147"/>
        <end position="163"/>
    </location>
</feature>
<sequence>MACFWRNPRLRLHRRHGTLAASSKTTRSFLASAEHSWSQRPSPAKNSWGCLADSSSPQIPNLVTRTRCLARAVVSASVFTHTWAHPARRSHSTTLGPIPFAGCKTKEKTVSTCIQASAAHVVRPHRLRPSIREHPRTPKKHGAPPRASSEATTSTFATYLPGG</sequence>
<protein>
    <submittedName>
        <fullName evidence="2">Uncharacterized protein</fullName>
    </submittedName>
</protein>
<name>A0A2T2NIA1_CORCC</name>
<evidence type="ECO:0000256" key="1">
    <source>
        <dbReference type="SAM" id="MobiDB-lite"/>
    </source>
</evidence>